<evidence type="ECO:0000313" key="4">
    <source>
        <dbReference type="Proteomes" id="UP001392437"/>
    </source>
</evidence>
<reference evidence="3 4" key="1">
    <citation type="submission" date="2023-01" db="EMBL/GenBank/DDBJ databases">
        <title>Analysis of 21 Apiospora genomes using comparative genomics revels a genus with tremendous synthesis potential of carbohydrate active enzymes and secondary metabolites.</title>
        <authorList>
            <person name="Sorensen T."/>
        </authorList>
    </citation>
    <scope>NUCLEOTIDE SEQUENCE [LARGE SCALE GENOMIC DNA]</scope>
    <source>
        <strain evidence="3 4">CBS 117206</strain>
    </source>
</reference>
<feature type="compositionally biased region" description="Basic and acidic residues" evidence="1">
    <location>
        <begin position="375"/>
        <end position="390"/>
    </location>
</feature>
<accession>A0AAW0QGG2</accession>
<feature type="transmembrane region" description="Helical" evidence="2">
    <location>
        <begin position="129"/>
        <end position="153"/>
    </location>
</feature>
<dbReference type="PANTHER" id="PTHR35394:SF6">
    <property type="entry name" value="DUF3176 DOMAIN-CONTAINING PROTEIN"/>
    <property type="match status" value="1"/>
</dbReference>
<sequence length="667" mass="71516">MSYAPIQDYSYESQVAPASNAAPTHYPQQEHYAGVGDTPVTHPSLVANGVTGQTDPAGIGLQEAEHSWNDAASYQTSKPPRIHSGGSETLVKGGYSSVAVNPMKREAQTLSLSSSEGGPSRPWNKDGSWTIEIVTMFVSLAALAAIVGLIARYDKRALVEWPYRITLNAVIAVLATMSVTTLSISLQNGLSQMKWIRFKSSKMPLSDMETFDEASRGAVGAIKLLASRRGGLLGSVGALIAVLTLAFSPFSQQIVTYEMRAVNHSQNATIPRALNFTGALPGTTSPSKPSLPSLKDLSRHIIIVILIKILFSRLLAGYVPVLPLKSAVYNGLFAENGRPGASLKADCQTGNCSPGCQTERQPPGLQHDALYPLGDGRHAPLDHPTPDLHGHRGGRRPPGNNNPWAQQCSLSACLQTVNATVTIGALSENVTHSFVNQTVVDTTTQPAGADLGVYVSDKNATSPSTAYLLGQDSMLSLRGWFTSVFAAGGATRTTNNSTMTINDRTVAVNLTVGISNGTTFFDSDIVTAFYWNYYEYPKGSENGIAMLMADVATSVTVAFRSLWGAEPVHGAAVSTESYIHVRWGFLVLPVLIVLGADLFLVGAIYQTQKTRTRPLKSSALAMLFHGLEDDTRARFGSTDSLQEKKRQARTVHVQLDESHDRGSVLRG</sequence>
<protein>
    <submittedName>
        <fullName evidence="3">Uncharacterized protein</fullName>
    </submittedName>
</protein>
<proteinExistence type="predicted"/>
<feature type="transmembrane region" description="Helical" evidence="2">
    <location>
        <begin position="583"/>
        <end position="605"/>
    </location>
</feature>
<dbReference type="InterPro" id="IPR021514">
    <property type="entry name" value="DUF3176"/>
</dbReference>
<keyword evidence="2" id="KW-0812">Transmembrane</keyword>
<comment type="caution">
    <text evidence="3">The sequence shown here is derived from an EMBL/GenBank/DDBJ whole genome shotgun (WGS) entry which is preliminary data.</text>
</comment>
<dbReference type="PANTHER" id="PTHR35394">
    <property type="entry name" value="DUF3176 DOMAIN-CONTAINING PROTEIN"/>
    <property type="match status" value="1"/>
</dbReference>
<keyword evidence="4" id="KW-1185">Reference proteome</keyword>
<dbReference type="EMBL" id="JAQQWP010000011">
    <property type="protein sequence ID" value="KAK8095832.1"/>
    <property type="molecule type" value="Genomic_DNA"/>
</dbReference>
<feature type="transmembrane region" description="Helical" evidence="2">
    <location>
        <begin position="165"/>
        <end position="186"/>
    </location>
</feature>
<keyword evidence="2" id="KW-0472">Membrane</keyword>
<feature type="region of interest" description="Disordered" evidence="1">
    <location>
        <begin position="374"/>
        <end position="402"/>
    </location>
</feature>
<name>A0AAW0QGG2_9PEZI</name>
<dbReference type="Proteomes" id="UP001392437">
    <property type="component" value="Unassembled WGS sequence"/>
</dbReference>
<evidence type="ECO:0000313" key="3">
    <source>
        <dbReference type="EMBL" id="KAK8095832.1"/>
    </source>
</evidence>
<evidence type="ECO:0000256" key="2">
    <source>
        <dbReference type="SAM" id="Phobius"/>
    </source>
</evidence>
<dbReference type="AlphaFoldDB" id="A0AAW0QGG2"/>
<feature type="transmembrane region" description="Helical" evidence="2">
    <location>
        <begin position="297"/>
        <end position="316"/>
    </location>
</feature>
<dbReference type="Pfam" id="PF11374">
    <property type="entry name" value="DUF3176"/>
    <property type="match status" value="1"/>
</dbReference>
<gene>
    <name evidence="3" type="ORF">PG999_013854</name>
</gene>
<organism evidence="3 4">
    <name type="scientific">Apiospora kogelbergensis</name>
    <dbReference type="NCBI Taxonomy" id="1337665"/>
    <lineage>
        <taxon>Eukaryota</taxon>
        <taxon>Fungi</taxon>
        <taxon>Dikarya</taxon>
        <taxon>Ascomycota</taxon>
        <taxon>Pezizomycotina</taxon>
        <taxon>Sordariomycetes</taxon>
        <taxon>Xylariomycetidae</taxon>
        <taxon>Amphisphaeriales</taxon>
        <taxon>Apiosporaceae</taxon>
        <taxon>Apiospora</taxon>
    </lineage>
</organism>
<evidence type="ECO:0000256" key="1">
    <source>
        <dbReference type="SAM" id="MobiDB-lite"/>
    </source>
</evidence>
<feature type="transmembrane region" description="Helical" evidence="2">
    <location>
        <begin position="232"/>
        <end position="250"/>
    </location>
</feature>
<keyword evidence="2" id="KW-1133">Transmembrane helix</keyword>